<name>A0A1F6BEE8_9BACT</name>
<dbReference type="EMBL" id="MFKE01000016">
    <property type="protein sequence ID" value="OGG35321.1"/>
    <property type="molecule type" value="Genomic_DNA"/>
</dbReference>
<dbReference type="AlphaFoldDB" id="A0A1F6BEE8"/>
<evidence type="ECO:0000313" key="1">
    <source>
        <dbReference type="EMBL" id="OGG35321.1"/>
    </source>
</evidence>
<accession>A0A1F6BEE8</accession>
<proteinExistence type="predicted"/>
<gene>
    <name evidence="1" type="ORF">A2363_02825</name>
</gene>
<dbReference type="STRING" id="1798401.A2363_02825"/>
<dbReference type="InterPro" id="IPR029055">
    <property type="entry name" value="Ntn_hydrolases_N"/>
</dbReference>
<dbReference type="Proteomes" id="UP000176186">
    <property type="component" value="Unassembled WGS sequence"/>
</dbReference>
<comment type="caution">
    <text evidence="1">The sequence shown here is derived from an EMBL/GenBank/DDBJ whole genome shotgun (WGS) entry which is preliminary data.</text>
</comment>
<reference evidence="1 2" key="1">
    <citation type="journal article" date="2016" name="Nat. Commun.">
        <title>Thousands of microbial genomes shed light on interconnected biogeochemical processes in an aquifer system.</title>
        <authorList>
            <person name="Anantharaman K."/>
            <person name="Brown C.T."/>
            <person name="Hug L.A."/>
            <person name="Sharon I."/>
            <person name="Castelle C.J."/>
            <person name="Probst A.J."/>
            <person name="Thomas B.C."/>
            <person name="Singh A."/>
            <person name="Wilkins M.J."/>
            <person name="Karaoz U."/>
            <person name="Brodie E.L."/>
            <person name="Williams K.H."/>
            <person name="Hubbard S.S."/>
            <person name="Banfield J.F."/>
        </authorList>
    </citation>
    <scope>NUCLEOTIDE SEQUENCE [LARGE SCALE GENOMIC DNA]</scope>
</reference>
<dbReference type="SUPFAM" id="SSF56235">
    <property type="entry name" value="N-terminal nucleophile aminohydrolases (Ntn hydrolases)"/>
    <property type="match status" value="1"/>
</dbReference>
<evidence type="ECO:0000313" key="2">
    <source>
        <dbReference type="Proteomes" id="UP000176186"/>
    </source>
</evidence>
<protein>
    <submittedName>
        <fullName evidence="1">Uncharacterized protein</fullName>
    </submittedName>
</protein>
<sequence length="218" mass="25414">MTLILTALCKDGICICADKRSKRQYDNGRIEYKDDLNKIYQFRNGEVAICNHGVNEMQNKSWETFCSDYEASNRWVGKNLFQIIDDFRSFIESNIQQQLEDNFRHNRSDSTTIGFIICGKTSLDSKFKINELFWSFDSGGLHFESKRHYGLVRTGVGNKYLEKYINDNSSINTIDFWKRMSTRKAEKELNKLFAAAVVEKKRLTEEEISDENHIVSIS</sequence>
<organism evidence="1 2">
    <name type="scientific">Candidatus Gottesmanbacteria bacterium RIFOXYB1_FULL_47_11</name>
    <dbReference type="NCBI Taxonomy" id="1798401"/>
    <lineage>
        <taxon>Bacteria</taxon>
        <taxon>Candidatus Gottesmaniibacteriota</taxon>
    </lineage>
</organism>